<sequence length="47" mass="4959">MLASPISPIEITGFLCQINALATQPAPSAGKGVFVTVHHHFTSQARL</sequence>
<dbReference type="EMBL" id="CP125967">
    <property type="protein sequence ID" value="WWO40317.1"/>
    <property type="molecule type" value="Genomic_DNA"/>
</dbReference>
<name>A0ABZ2GHC2_9GAMM</name>
<evidence type="ECO:0000313" key="2">
    <source>
        <dbReference type="Proteomes" id="UP001379444"/>
    </source>
</evidence>
<organism evidence="1 2">
    <name type="scientific">Pectobacterium cacticida</name>
    <dbReference type="NCBI Taxonomy" id="69221"/>
    <lineage>
        <taxon>Bacteria</taxon>
        <taxon>Pseudomonadati</taxon>
        <taxon>Pseudomonadota</taxon>
        <taxon>Gammaproteobacteria</taxon>
        <taxon>Enterobacterales</taxon>
        <taxon>Pectobacteriaceae</taxon>
        <taxon>Pectobacterium</taxon>
    </lineage>
</organism>
<gene>
    <name evidence="1" type="ORF">QNA12_15015</name>
</gene>
<proteinExistence type="predicted"/>
<keyword evidence="2" id="KW-1185">Reference proteome</keyword>
<accession>A0ABZ2GHC2</accession>
<dbReference type="RefSeq" id="WP_264499053.1">
    <property type="nucleotide sequence ID" value="NZ_CP109947.1"/>
</dbReference>
<reference evidence="1 2" key="1">
    <citation type="journal article" date="2024" name="Front. Plant Sci.">
        <title>Comprehensive phenomic and genomic studies of the species, Pectobacterium cacticida and proposal for reclassification as Alcorniella cacticida comb. nov.</title>
        <authorList>
            <person name="Jonca J."/>
            <person name="Pirhonen M."/>
            <person name="Waleron M.M."/>
            <person name="Gawor J."/>
            <person name="Mrozik A."/>
            <person name="Smoktunowicz M."/>
            <person name="Waleron K."/>
            <person name="Waleron M."/>
        </authorList>
    </citation>
    <scope>NUCLEOTIDE SEQUENCE [LARGE SCALE GENOMIC DNA]</scope>
    <source>
        <strain evidence="1 2">DPMP6</strain>
    </source>
</reference>
<protein>
    <submittedName>
        <fullName evidence="1">Uncharacterized protein</fullName>
    </submittedName>
</protein>
<evidence type="ECO:0000313" key="1">
    <source>
        <dbReference type="EMBL" id="WWO40317.1"/>
    </source>
</evidence>
<dbReference type="Proteomes" id="UP001379444">
    <property type="component" value="Chromosome"/>
</dbReference>